<sequence length="473" mass="54332">MHDKSPSKSGLGLGCLPPEIQGMICSILCVRRERDHSCQRDEMLSRKALLALSQTSTTFRDIAQPLAYRMFDAVPNNYVKFVRTLVERPDLASHVKEIHEDTYEIGGWSDEDDFDFLKTVAVGLGMEDEQDPEFNSAVEDDLSPGQFSMEILLALVPNLEVLELCINAQGNYEETTFKHLQRRRNRVGPAAKLHHLRRLQIQPDWQDHWGVWFSTPAVGVLLHMAPNLEHLAIVRNKGFDYEADADIPAIFPNPPLSLRTIQLRNCALSDEWSKPFVERLIGFAPRLEHFYYSAQVVYIGEMLGLHFSPQEFVNCLRSRRKTLKTIDVDLEEHMVDSWAELVTGDVLAEFENLEVLKLDDHAFCRHYVNPNTNNRHIIASRATCLTDLVTQSIKELGIKIHERSHVWPDLAELAASSAQYPNLERVVVRAVFRMRSTVTRDVFKEENQQHLKKLRQDFSKTSIRFYVLEELNG</sequence>
<dbReference type="AlphaFoldDB" id="A0A395MH53"/>
<gene>
    <name evidence="1" type="ORF">FIE12Z_8488</name>
</gene>
<evidence type="ECO:0000313" key="2">
    <source>
        <dbReference type="Proteomes" id="UP000265631"/>
    </source>
</evidence>
<dbReference type="OrthoDB" id="2520703at2759"/>
<dbReference type="InterPro" id="IPR032675">
    <property type="entry name" value="LRR_dom_sf"/>
</dbReference>
<comment type="caution">
    <text evidence="1">The sequence shown here is derived from an EMBL/GenBank/DDBJ whole genome shotgun (WGS) entry which is preliminary data.</text>
</comment>
<dbReference type="STRING" id="2594813.A0A395MH53"/>
<protein>
    <submittedName>
        <fullName evidence="1">F-box-like domain-containing protein</fullName>
    </submittedName>
</protein>
<reference evidence="1 2" key="1">
    <citation type="journal article" date="2018" name="PLoS Pathog.">
        <title>Evolution of structural diversity of trichothecenes, a family of toxins produced by plant pathogenic and entomopathogenic fungi.</title>
        <authorList>
            <person name="Proctor R.H."/>
            <person name="McCormick S.P."/>
            <person name="Kim H.S."/>
            <person name="Cardoza R.E."/>
            <person name="Stanley A.M."/>
            <person name="Lindo L."/>
            <person name="Kelly A."/>
            <person name="Brown D.W."/>
            <person name="Lee T."/>
            <person name="Vaughan M.M."/>
            <person name="Alexander N.J."/>
            <person name="Busman M."/>
            <person name="Gutierrez S."/>
        </authorList>
    </citation>
    <scope>NUCLEOTIDE SEQUENCE [LARGE SCALE GENOMIC DNA]</scope>
    <source>
        <strain evidence="1 2">NRRL 13405</strain>
    </source>
</reference>
<dbReference type="Gene3D" id="3.80.10.10">
    <property type="entry name" value="Ribonuclease Inhibitor"/>
    <property type="match status" value="1"/>
</dbReference>
<dbReference type="EMBL" id="PXXK01000265">
    <property type="protein sequence ID" value="RFN47258.1"/>
    <property type="molecule type" value="Genomic_DNA"/>
</dbReference>
<organism evidence="1 2">
    <name type="scientific">Fusarium flagelliforme</name>
    <dbReference type="NCBI Taxonomy" id="2675880"/>
    <lineage>
        <taxon>Eukaryota</taxon>
        <taxon>Fungi</taxon>
        <taxon>Dikarya</taxon>
        <taxon>Ascomycota</taxon>
        <taxon>Pezizomycotina</taxon>
        <taxon>Sordariomycetes</taxon>
        <taxon>Hypocreomycetidae</taxon>
        <taxon>Hypocreales</taxon>
        <taxon>Nectriaceae</taxon>
        <taxon>Fusarium</taxon>
        <taxon>Fusarium incarnatum-equiseti species complex</taxon>
    </lineage>
</organism>
<evidence type="ECO:0000313" key="1">
    <source>
        <dbReference type="EMBL" id="RFN47258.1"/>
    </source>
</evidence>
<accession>A0A395MH53</accession>
<name>A0A395MH53_9HYPO</name>
<dbReference type="Proteomes" id="UP000265631">
    <property type="component" value="Unassembled WGS sequence"/>
</dbReference>
<dbReference type="SUPFAM" id="SSF52047">
    <property type="entry name" value="RNI-like"/>
    <property type="match status" value="1"/>
</dbReference>
<keyword evidence="2" id="KW-1185">Reference proteome</keyword>
<proteinExistence type="predicted"/>